<feature type="transmembrane region" description="Helical" evidence="9">
    <location>
        <begin position="115"/>
        <end position="141"/>
    </location>
</feature>
<dbReference type="InterPro" id="IPR051124">
    <property type="entry name" value="Phosphate_Transport_Permease"/>
</dbReference>
<evidence type="ECO:0000256" key="9">
    <source>
        <dbReference type="RuleBase" id="RU363032"/>
    </source>
</evidence>
<dbReference type="PANTHER" id="PTHR30425:SF1">
    <property type="entry name" value="PHOSPHATE TRANSPORT SYSTEM PERMEASE PROTEIN PSTC"/>
    <property type="match status" value="1"/>
</dbReference>
<comment type="subcellular location">
    <subcellularLocation>
        <location evidence="1 9">Cell membrane</location>
        <topology evidence="1 9">Multi-pass membrane protein</topology>
    </subcellularLocation>
</comment>
<dbReference type="NCBIfam" id="TIGR02138">
    <property type="entry name" value="phosphate_pstC"/>
    <property type="match status" value="1"/>
</dbReference>
<dbReference type="InterPro" id="IPR000515">
    <property type="entry name" value="MetI-like"/>
</dbReference>
<dbReference type="EMBL" id="AP026800">
    <property type="protein sequence ID" value="BDR54240.1"/>
    <property type="molecule type" value="Genomic_DNA"/>
</dbReference>
<evidence type="ECO:0000256" key="1">
    <source>
        <dbReference type="ARBA" id="ARBA00004651"/>
    </source>
</evidence>
<dbReference type="InterPro" id="IPR035906">
    <property type="entry name" value="MetI-like_sf"/>
</dbReference>
<evidence type="ECO:0000259" key="12">
    <source>
        <dbReference type="PROSITE" id="PS50928"/>
    </source>
</evidence>
<evidence type="ECO:0000256" key="6">
    <source>
        <dbReference type="ARBA" id="ARBA00022692"/>
    </source>
</evidence>
<proteinExistence type="inferred from homology"/>
<feature type="transmembrane region" description="Helical" evidence="9">
    <location>
        <begin position="183"/>
        <end position="201"/>
    </location>
</feature>
<name>A0ABM8BC76_9BIFI</name>
<feature type="transmembrane region" description="Helical" evidence="9">
    <location>
        <begin position="153"/>
        <end position="177"/>
    </location>
</feature>
<feature type="transmembrane region" description="Helical" evidence="9">
    <location>
        <begin position="320"/>
        <end position="343"/>
    </location>
</feature>
<feature type="transmembrane region" description="Helical" evidence="9">
    <location>
        <begin position="281"/>
        <end position="300"/>
    </location>
</feature>
<dbReference type="InterPro" id="IPR011864">
    <property type="entry name" value="Phosphate_PstC"/>
</dbReference>
<keyword evidence="4 10" id="KW-1003">Cell membrane</keyword>
<sequence>MSKTLAPQSATNMAEQNPQGVDPDAVSVSVDVSAAPAEASAAPTAPSPGRTADKVFKICAWSAGILIFLALAAVTIFLILRALPAFTGDPAVRSSALESLSGGRASNFASYVGPLLFGTILIAGLSLLLAFPVSTGIALFITHYAPRKLSTALSSVVDLLAAIPSVIYGLWGALVLVPAITGFWNWVATYLGWIPIFAGPAAAPARSVASVALVLAVMILPIITSVARDIFAQAPRLQQEAALALGATKWETIRLAVLPFARSGLISASMLGLGRALGETMAVLMILSPGFSYSLHILQASTSQTIAANIASQFPEADSMGVAMLVATGLVLFVITFLVNFLARRITGKGVSK</sequence>
<feature type="transmembrane region" description="Helical" evidence="9">
    <location>
        <begin position="253"/>
        <end position="274"/>
    </location>
</feature>
<gene>
    <name evidence="13" type="primary">pstC</name>
    <name evidence="13" type="ORF">KIMH_03510</name>
</gene>
<feature type="compositionally biased region" description="Polar residues" evidence="11">
    <location>
        <begin position="1"/>
        <end position="19"/>
    </location>
</feature>
<keyword evidence="7 9" id="KW-1133">Transmembrane helix</keyword>
<evidence type="ECO:0000256" key="3">
    <source>
        <dbReference type="ARBA" id="ARBA00022448"/>
    </source>
</evidence>
<keyword evidence="6 9" id="KW-0812">Transmembrane</keyword>
<protein>
    <recommendedName>
        <fullName evidence="10">Phosphate transport system permease protein</fullName>
    </recommendedName>
</protein>
<keyword evidence="5 10" id="KW-0592">Phosphate transport</keyword>
<dbReference type="Gene3D" id="1.10.3720.10">
    <property type="entry name" value="MetI-like"/>
    <property type="match status" value="1"/>
</dbReference>
<dbReference type="CDD" id="cd06261">
    <property type="entry name" value="TM_PBP2"/>
    <property type="match status" value="1"/>
</dbReference>
<evidence type="ECO:0000313" key="14">
    <source>
        <dbReference type="Proteomes" id="UP001321748"/>
    </source>
</evidence>
<dbReference type="Pfam" id="PF00528">
    <property type="entry name" value="BPD_transp_1"/>
    <property type="match status" value="1"/>
</dbReference>
<dbReference type="PROSITE" id="PS50928">
    <property type="entry name" value="ABC_TM1"/>
    <property type="match status" value="1"/>
</dbReference>
<keyword evidence="14" id="KW-1185">Reference proteome</keyword>
<dbReference type="SUPFAM" id="SSF161098">
    <property type="entry name" value="MetI-like"/>
    <property type="match status" value="1"/>
</dbReference>
<dbReference type="RefSeq" id="WP_317643256.1">
    <property type="nucleotide sequence ID" value="NZ_AP026800.1"/>
</dbReference>
<feature type="transmembrane region" description="Helical" evidence="9">
    <location>
        <begin position="208"/>
        <end position="227"/>
    </location>
</feature>
<comment type="similarity">
    <text evidence="2 10">Belongs to the binding-protein-dependent transport system permease family. CysTW subfamily.</text>
</comment>
<evidence type="ECO:0000256" key="2">
    <source>
        <dbReference type="ARBA" id="ARBA00007069"/>
    </source>
</evidence>
<organism evidence="13 14">
    <name type="scientific">Bombiscardovia apis</name>
    <dbReference type="NCBI Taxonomy" id="2932182"/>
    <lineage>
        <taxon>Bacteria</taxon>
        <taxon>Bacillati</taxon>
        <taxon>Actinomycetota</taxon>
        <taxon>Actinomycetes</taxon>
        <taxon>Bifidobacteriales</taxon>
        <taxon>Bifidobacteriaceae</taxon>
        <taxon>Bombiscardovia</taxon>
    </lineage>
</organism>
<evidence type="ECO:0000256" key="8">
    <source>
        <dbReference type="ARBA" id="ARBA00023136"/>
    </source>
</evidence>
<keyword evidence="8 9" id="KW-0472">Membrane</keyword>
<dbReference type="Proteomes" id="UP001321748">
    <property type="component" value="Chromosome"/>
</dbReference>
<evidence type="ECO:0000256" key="10">
    <source>
        <dbReference type="RuleBase" id="RU363054"/>
    </source>
</evidence>
<evidence type="ECO:0000256" key="7">
    <source>
        <dbReference type="ARBA" id="ARBA00022989"/>
    </source>
</evidence>
<accession>A0ABM8BC76</accession>
<evidence type="ECO:0000256" key="11">
    <source>
        <dbReference type="SAM" id="MobiDB-lite"/>
    </source>
</evidence>
<evidence type="ECO:0000256" key="5">
    <source>
        <dbReference type="ARBA" id="ARBA00022592"/>
    </source>
</evidence>
<feature type="region of interest" description="Disordered" evidence="11">
    <location>
        <begin position="1"/>
        <end position="22"/>
    </location>
</feature>
<feature type="domain" description="ABC transmembrane type-1" evidence="12">
    <location>
        <begin position="116"/>
        <end position="343"/>
    </location>
</feature>
<keyword evidence="3 9" id="KW-0813">Transport</keyword>
<evidence type="ECO:0000256" key="4">
    <source>
        <dbReference type="ARBA" id="ARBA00022475"/>
    </source>
</evidence>
<comment type="function">
    <text evidence="10">Part of the binding-protein-dependent transport system for phosphate; probably responsible for the translocation of the substrate across the membrane.</text>
</comment>
<reference evidence="13 14" key="1">
    <citation type="journal article" date="2023" name="Microbiol. Spectr.">
        <title>Symbiosis of Carpenter Bees with Uncharacterized Lactic Acid Bacteria Showing NAD Auxotrophy.</title>
        <authorList>
            <person name="Kawasaki S."/>
            <person name="Ozawa K."/>
            <person name="Mori T."/>
            <person name="Yamamoto A."/>
            <person name="Ito M."/>
            <person name="Ohkuma M."/>
            <person name="Sakamoto M."/>
            <person name="Matsutani M."/>
        </authorList>
    </citation>
    <scope>NUCLEOTIDE SEQUENCE [LARGE SCALE GENOMIC DNA]</scope>
    <source>
        <strain evidence="13 14">KimH</strain>
    </source>
</reference>
<evidence type="ECO:0000313" key="13">
    <source>
        <dbReference type="EMBL" id="BDR54240.1"/>
    </source>
</evidence>
<feature type="transmembrane region" description="Helical" evidence="9">
    <location>
        <begin position="58"/>
        <end position="80"/>
    </location>
</feature>
<dbReference type="PANTHER" id="PTHR30425">
    <property type="entry name" value="PHOSPHATE TRANSPORT SYSTEM PERMEASE PROTEIN PST"/>
    <property type="match status" value="1"/>
</dbReference>